<comment type="cofactor">
    <cofactor evidence="1">
        <name>Zn(2+)</name>
        <dbReference type="ChEBI" id="CHEBI:29105"/>
    </cofactor>
</comment>
<dbReference type="InterPro" id="IPR057246">
    <property type="entry name" value="CARBOXYPEPT_ZN_1"/>
</dbReference>
<dbReference type="Gene3D" id="3.40.630.10">
    <property type="entry name" value="Zn peptidases"/>
    <property type="match status" value="1"/>
</dbReference>
<dbReference type="EMBL" id="JBDZDV010000004">
    <property type="protein sequence ID" value="MET3111266.1"/>
    <property type="molecule type" value="Genomic_DNA"/>
</dbReference>
<feature type="signal peptide" evidence="9">
    <location>
        <begin position="1"/>
        <end position="22"/>
    </location>
</feature>
<sequence>MKKSFIAILVFLLAFPVFGSSAEAVGQGPNYNGNETVKGERLTSQEDLLAEVHRAADRSQFIETEIIGQSVQGRDIPLVKFGTNPDSPTILFLTQQHGNEVMTTEAALDVIKGLSNNSKHNRELAEEINVFFLPRLNPDGAVGDVNFDISDHVGGGIATRANANNVDLNRDHNTLSQPETLALHNNVLRAYDIDYLVDFHHQGARSGIDGELVSGSILYPTNEAVNPEVREMSQRLGSVMYNAVEDRGFGLLARYNGGTANTIARNGLAVEYDIATLLFEMRGMIDHSNPNQVLGQKSNGYLIQQGVVSMEAAINAIAYGGINEADITFWETLEVQSFVEGEEETE</sequence>
<evidence type="ECO:0000256" key="8">
    <source>
        <dbReference type="PROSITE-ProRule" id="PRU01379"/>
    </source>
</evidence>
<feature type="domain" description="Peptidase M14" evidence="10">
    <location>
        <begin position="41"/>
        <end position="317"/>
    </location>
</feature>
<protein>
    <submittedName>
        <fullName evidence="11">Murein tripeptide amidase MpaA</fullName>
    </submittedName>
</protein>
<dbReference type="Proteomes" id="UP001549019">
    <property type="component" value="Unassembled WGS sequence"/>
</dbReference>
<dbReference type="Pfam" id="PF00246">
    <property type="entry name" value="Peptidase_M14"/>
    <property type="match status" value="1"/>
</dbReference>
<dbReference type="PANTHER" id="PTHR11705">
    <property type="entry name" value="PROTEASE FAMILY M14 CARBOXYPEPTIDASE A,B"/>
    <property type="match status" value="1"/>
</dbReference>
<keyword evidence="5" id="KW-0378">Hydrolase</keyword>
<evidence type="ECO:0000256" key="6">
    <source>
        <dbReference type="ARBA" id="ARBA00022833"/>
    </source>
</evidence>
<evidence type="ECO:0000256" key="4">
    <source>
        <dbReference type="ARBA" id="ARBA00022723"/>
    </source>
</evidence>
<feature type="chain" id="PRO_5046986579" evidence="9">
    <location>
        <begin position="23"/>
        <end position="346"/>
    </location>
</feature>
<evidence type="ECO:0000313" key="12">
    <source>
        <dbReference type="Proteomes" id="UP001549019"/>
    </source>
</evidence>
<organism evidence="11 12">
    <name type="scientific">Salinicoccus halitifaciens</name>
    <dbReference type="NCBI Taxonomy" id="1073415"/>
    <lineage>
        <taxon>Bacteria</taxon>
        <taxon>Bacillati</taxon>
        <taxon>Bacillota</taxon>
        <taxon>Bacilli</taxon>
        <taxon>Bacillales</taxon>
        <taxon>Staphylococcaceae</taxon>
        <taxon>Salinicoccus</taxon>
    </lineage>
</organism>
<keyword evidence="3" id="KW-0645">Protease</keyword>
<dbReference type="RefSeq" id="WP_230822164.1">
    <property type="nucleotide sequence ID" value="NZ_JAJNCU010000005.1"/>
</dbReference>
<gene>
    <name evidence="11" type="ORF">ABHD89_001681</name>
</gene>
<dbReference type="PROSITE" id="PS00132">
    <property type="entry name" value="CARBOXYPEPT_ZN_1"/>
    <property type="match status" value="1"/>
</dbReference>
<evidence type="ECO:0000256" key="5">
    <source>
        <dbReference type="ARBA" id="ARBA00022801"/>
    </source>
</evidence>
<name>A0ABV2EA19_9STAP</name>
<keyword evidence="6" id="KW-0862">Zinc</keyword>
<reference evidence="11 12" key="1">
    <citation type="submission" date="2024-05" db="EMBL/GenBank/DDBJ databases">
        <title>Genomic Encyclopedia of Type Strains, Phase IV (KMG-IV): sequencing the most valuable type-strain genomes for metagenomic binning, comparative biology and taxonomic classification.</title>
        <authorList>
            <person name="Goeker M."/>
        </authorList>
    </citation>
    <scope>NUCLEOTIDE SEQUENCE [LARGE SCALE GENOMIC DNA]</scope>
    <source>
        <strain evidence="11 12">DSM 25286</strain>
    </source>
</reference>
<dbReference type="PANTHER" id="PTHR11705:SF143">
    <property type="entry name" value="SLL0236 PROTEIN"/>
    <property type="match status" value="1"/>
</dbReference>
<dbReference type="InterPro" id="IPR000834">
    <property type="entry name" value="Peptidase_M14"/>
</dbReference>
<evidence type="ECO:0000256" key="9">
    <source>
        <dbReference type="SAM" id="SignalP"/>
    </source>
</evidence>
<dbReference type="SMART" id="SM00631">
    <property type="entry name" value="Zn_pept"/>
    <property type="match status" value="1"/>
</dbReference>
<evidence type="ECO:0000256" key="7">
    <source>
        <dbReference type="ARBA" id="ARBA00023049"/>
    </source>
</evidence>
<feature type="active site" description="Proton donor/acceptor" evidence="8">
    <location>
        <position position="280"/>
    </location>
</feature>
<keyword evidence="4" id="KW-0479">Metal-binding</keyword>
<evidence type="ECO:0000256" key="1">
    <source>
        <dbReference type="ARBA" id="ARBA00001947"/>
    </source>
</evidence>
<keyword evidence="9" id="KW-0732">Signal</keyword>
<dbReference type="PROSITE" id="PS52035">
    <property type="entry name" value="PEPTIDASE_M14"/>
    <property type="match status" value="1"/>
</dbReference>
<accession>A0ABV2EA19</accession>
<comment type="caution">
    <text evidence="11">The sequence shown here is derived from an EMBL/GenBank/DDBJ whole genome shotgun (WGS) entry which is preliminary data.</text>
</comment>
<keyword evidence="7" id="KW-0482">Metalloprotease</keyword>
<comment type="similarity">
    <text evidence="2 8">Belongs to the peptidase M14 family.</text>
</comment>
<evidence type="ECO:0000256" key="2">
    <source>
        <dbReference type="ARBA" id="ARBA00005988"/>
    </source>
</evidence>
<keyword evidence="12" id="KW-1185">Reference proteome</keyword>
<dbReference type="SUPFAM" id="SSF53187">
    <property type="entry name" value="Zn-dependent exopeptidases"/>
    <property type="match status" value="1"/>
</dbReference>
<proteinExistence type="inferred from homology"/>
<evidence type="ECO:0000256" key="3">
    <source>
        <dbReference type="ARBA" id="ARBA00022670"/>
    </source>
</evidence>
<evidence type="ECO:0000313" key="11">
    <source>
        <dbReference type="EMBL" id="MET3111266.1"/>
    </source>
</evidence>
<evidence type="ECO:0000259" key="10">
    <source>
        <dbReference type="PROSITE" id="PS52035"/>
    </source>
</evidence>